<dbReference type="EMBL" id="JAEUAW010000010">
    <property type="protein sequence ID" value="MBW9094624.1"/>
    <property type="molecule type" value="Genomic_DNA"/>
</dbReference>
<name>A0ABS7HNT0_9MICO</name>
<accession>A0ABS7HNT0</accession>
<evidence type="ECO:0000313" key="2">
    <source>
        <dbReference type="Proteomes" id="UP001196843"/>
    </source>
</evidence>
<protein>
    <submittedName>
        <fullName evidence="1">Uncharacterized protein</fullName>
    </submittedName>
</protein>
<reference evidence="1 2" key="1">
    <citation type="journal article" date="2021" name="MBio">
        <title>Poor Competitiveness of Bradyrhizobium in Pigeon Pea Root Colonization in Indian Soils.</title>
        <authorList>
            <person name="Chalasani D."/>
            <person name="Basu A."/>
            <person name="Pullabhotla S.V.S.R.N."/>
            <person name="Jorrin B."/>
            <person name="Neal A.L."/>
            <person name="Poole P.S."/>
            <person name="Podile A.R."/>
            <person name="Tkacz A."/>
        </authorList>
    </citation>
    <scope>NUCLEOTIDE SEQUENCE [LARGE SCALE GENOMIC DNA]</scope>
    <source>
        <strain evidence="1 2">HU14</strain>
    </source>
</reference>
<proteinExistence type="predicted"/>
<evidence type="ECO:0000313" key="1">
    <source>
        <dbReference type="EMBL" id="MBW9094624.1"/>
    </source>
</evidence>
<dbReference type="Proteomes" id="UP001196843">
    <property type="component" value="Unassembled WGS sequence"/>
</dbReference>
<keyword evidence="2" id="KW-1185">Reference proteome</keyword>
<sequence length="301" mass="33107">MSADPRPDALAEDEHPVTIDQVLALVDELANVSTPNPASGIVRLGLVTELRAELRPSLGSTGTGRGGTTRIPIDAAAMTLWEDITTRIQALPVDLGDEPATRGSLEQILNTWSRGLTAADAETRRIQRYNHTPETGLNTDALRTMHRRLERIRDLIDNHFNPPRRVEQPYCPECRNTHVTIDDDGEDIQQRALTITFWPTNPDRPALAACAVCGATWTDVAGIERLVDLITEIDKCDAFNRQYSIGQAVTITRGNRQGHATITTTEAHLDEDERAAVWIDVDSGGELIPLDRITPTEGDPT</sequence>
<dbReference type="RefSeq" id="WP_220301347.1">
    <property type="nucleotide sequence ID" value="NZ_JAEUAW010000010.1"/>
</dbReference>
<comment type="caution">
    <text evidence="1">The sequence shown here is derived from an EMBL/GenBank/DDBJ whole genome shotgun (WGS) entry which is preliminary data.</text>
</comment>
<gene>
    <name evidence="1" type="ORF">JNB62_13085</name>
</gene>
<organism evidence="1 2">
    <name type="scientific">Microbacterium jejuense</name>
    <dbReference type="NCBI Taxonomy" id="1263637"/>
    <lineage>
        <taxon>Bacteria</taxon>
        <taxon>Bacillati</taxon>
        <taxon>Actinomycetota</taxon>
        <taxon>Actinomycetes</taxon>
        <taxon>Micrococcales</taxon>
        <taxon>Microbacteriaceae</taxon>
        <taxon>Microbacterium</taxon>
    </lineage>
</organism>